<keyword evidence="9 11" id="KW-0472">Membrane</keyword>
<evidence type="ECO:0000256" key="10">
    <source>
        <dbReference type="ARBA" id="ARBA00040319"/>
    </source>
</evidence>
<dbReference type="InterPro" id="IPR043429">
    <property type="entry name" value="ArtM/GltK/GlnP/TcyL/YhdX-like"/>
</dbReference>
<evidence type="ECO:0000313" key="23">
    <source>
        <dbReference type="Proteomes" id="UP000323583"/>
    </source>
</evidence>
<evidence type="ECO:0000313" key="15">
    <source>
        <dbReference type="EMBL" id="MBS7674539.1"/>
    </source>
</evidence>
<evidence type="ECO:0000256" key="1">
    <source>
        <dbReference type="ARBA" id="ARBA00004429"/>
    </source>
</evidence>
<dbReference type="InterPro" id="IPR010065">
    <property type="entry name" value="AA_ABC_transptr_permease_3TM"/>
</dbReference>
<feature type="domain" description="ABC transmembrane type-1" evidence="12">
    <location>
        <begin position="13"/>
        <end position="209"/>
    </location>
</feature>
<dbReference type="RefSeq" id="WP_000662924.1">
    <property type="nucleotide sequence ID" value="NZ_AP018677.1"/>
</dbReference>
<evidence type="ECO:0000256" key="7">
    <source>
        <dbReference type="ARBA" id="ARBA00022970"/>
    </source>
</evidence>
<comment type="subcellular location">
    <subcellularLocation>
        <location evidence="1">Cell inner membrane</location>
        <topology evidence="1">Multi-pass membrane protein</topology>
    </subcellularLocation>
    <subcellularLocation>
        <location evidence="11">Cell membrane</location>
        <topology evidence="11">Multi-pass membrane protein</topology>
    </subcellularLocation>
</comment>
<evidence type="ECO:0000313" key="25">
    <source>
        <dbReference type="Proteomes" id="UP000471242"/>
    </source>
</evidence>
<evidence type="ECO:0000256" key="6">
    <source>
        <dbReference type="ARBA" id="ARBA00022692"/>
    </source>
</evidence>
<evidence type="ECO:0000313" key="20">
    <source>
        <dbReference type="Proteomes" id="UP000041770"/>
    </source>
</evidence>
<evidence type="ECO:0000256" key="11">
    <source>
        <dbReference type="RuleBase" id="RU363032"/>
    </source>
</evidence>
<evidence type="ECO:0000256" key="9">
    <source>
        <dbReference type="ARBA" id="ARBA00023136"/>
    </source>
</evidence>
<dbReference type="GeneID" id="69721457"/>
<evidence type="ECO:0000313" key="14">
    <source>
        <dbReference type="EMBL" id="CSD39589.1"/>
    </source>
</evidence>
<dbReference type="EMBL" id="VIOS01000052">
    <property type="protein sequence ID" value="TQP12003.1"/>
    <property type="molecule type" value="Genomic_DNA"/>
</dbReference>
<feature type="transmembrane region" description="Helical" evidence="11">
    <location>
        <begin position="188"/>
        <end position="209"/>
    </location>
</feature>
<reference evidence="15" key="6">
    <citation type="submission" date="2023-08" db="EMBL/GenBank/DDBJ databases">
        <title>Vibrio cholerae Outbreaks in Tanzania Exemplify Founder Flush: Simultaneous Increases in Population Size and Genetic Diversity.</title>
        <authorList>
            <person name="Debes A.K."/>
            <person name="Mohammed A."/>
            <person name="Maseke I."/>
            <person name="Almeida M."/>
            <person name="Li S."/>
            <person name="Matimba H."/>
            <person name="Joachim A."/>
            <person name="Mizinduko M."/>
            <person name="Nyanga S."/>
            <person name="Kelly M."/>
            <person name="Kachwamba Y."/>
            <person name="Schaffer A.M."/>
            <person name="Nyanga A.S."/>
            <person name="Mghamba J."/>
            <person name="Mosha F.S."/>
            <person name="Sack D.A."/>
            <person name="Stine O.C."/>
        </authorList>
    </citation>
    <scope>NUCLEOTIDE SEQUENCE</scope>
    <source>
        <strain evidence="15">TDS0091212</strain>
    </source>
</reference>
<dbReference type="InterPro" id="IPR035906">
    <property type="entry name" value="MetI-like_sf"/>
</dbReference>
<dbReference type="Proteomes" id="UP000323819">
    <property type="component" value="Unassembled WGS sequence"/>
</dbReference>
<evidence type="ECO:0000256" key="8">
    <source>
        <dbReference type="ARBA" id="ARBA00022989"/>
    </source>
</evidence>
<evidence type="ECO:0000313" key="18">
    <source>
        <dbReference type="EMBL" id="TXX63748.1"/>
    </source>
</evidence>
<evidence type="ECO:0000313" key="13">
    <source>
        <dbReference type="EMBL" id="CSA63978.1"/>
    </source>
</evidence>
<dbReference type="Proteomes" id="UP000471242">
    <property type="component" value="Unassembled WGS sequence"/>
</dbReference>
<dbReference type="NCBIfam" id="TIGR01726">
    <property type="entry name" value="HEQRo_perm_3TM"/>
    <property type="match status" value="1"/>
</dbReference>
<dbReference type="EMBL" id="VSIJ01000037">
    <property type="protein sequence ID" value="TXX63748.1"/>
    <property type="molecule type" value="Genomic_DNA"/>
</dbReference>
<dbReference type="GO" id="GO:0022857">
    <property type="term" value="F:transmembrane transporter activity"/>
    <property type="evidence" value="ECO:0007669"/>
    <property type="project" value="InterPro"/>
</dbReference>
<feature type="transmembrane region" description="Helical" evidence="11">
    <location>
        <begin position="51"/>
        <end position="71"/>
    </location>
</feature>
<keyword evidence="5" id="KW-0997">Cell inner membrane</keyword>
<keyword evidence="3 11" id="KW-0813">Transport</keyword>
<evidence type="ECO:0000256" key="5">
    <source>
        <dbReference type="ARBA" id="ARBA00022519"/>
    </source>
</evidence>
<evidence type="ECO:0000256" key="4">
    <source>
        <dbReference type="ARBA" id="ARBA00022475"/>
    </source>
</evidence>
<dbReference type="EMBL" id="CWQY01000065">
    <property type="protein sequence ID" value="CSD39589.1"/>
    <property type="molecule type" value="Genomic_DNA"/>
</dbReference>
<dbReference type="EMBL" id="JAHBND010000556">
    <property type="protein sequence ID" value="MBS7674539.1"/>
    <property type="molecule type" value="Genomic_DNA"/>
</dbReference>
<dbReference type="AlphaFoldDB" id="A0A085SDC2"/>
<dbReference type="FunFam" id="1.10.3720.10:FF:000017">
    <property type="entry name" value="Arginine ABC transporter permease protein ArtM"/>
    <property type="match status" value="1"/>
</dbReference>
<dbReference type="PANTHER" id="PTHR30614:SF10">
    <property type="entry name" value="ARGININE ABC TRANSPORTER PERMEASE PROTEIN ARTM"/>
    <property type="match status" value="1"/>
</dbReference>
<feature type="transmembrane region" description="Helical" evidence="11">
    <location>
        <begin position="20"/>
        <end position="39"/>
    </location>
</feature>
<dbReference type="Pfam" id="PF00528">
    <property type="entry name" value="BPD_transp_1"/>
    <property type="match status" value="1"/>
</dbReference>
<evidence type="ECO:0000313" key="19">
    <source>
        <dbReference type="EMBL" id="TXY92269.1"/>
    </source>
</evidence>
<name>A0A085SDC2_VIBCL</name>
<accession>A0A085SDC2</accession>
<dbReference type="OMA" id="QWQSCQA"/>
<keyword evidence="7" id="KW-0029">Amino-acid transport</keyword>
<reference evidence="17 22" key="4">
    <citation type="submission" date="2019-07" db="EMBL/GenBank/DDBJ databases">
        <title>Phenotypic and genotypic antimicrobial resistance traits of Vibrio cholerae non-O1/non-O139 isolated from a large Austrian lake frequently associated with cases of infection.</title>
        <authorList>
            <person name="Lepuschitz S."/>
            <person name="Baron S."/>
            <person name="Larvor E."/>
            <person name="Granier S."/>
            <person name="Pretzer C."/>
            <person name="Mach R.L."/>
            <person name="Farnleitner A.H."/>
            <person name="Ruppitsch W."/>
            <person name="Pleininger S."/>
            <person name="Indra A."/>
            <person name="Kirschner A.K.T."/>
        </authorList>
    </citation>
    <scope>NUCLEOTIDE SEQUENCE [LARGE SCALE GENOMIC DNA]</scope>
    <source>
        <strain evidence="17 22">A12JL36W90</strain>
    </source>
</reference>
<proteinExistence type="inferred from homology"/>
<evidence type="ECO:0000256" key="3">
    <source>
        <dbReference type="ARBA" id="ARBA00022448"/>
    </source>
</evidence>
<dbReference type="EMBL" id="QZRB01000015">
    <property type="protein sequence ID" value="MVD23917.1"/>
    <property type="molecule type" value="Genomic_DNA"/>
</dbReference>
<feature type="transmembrane region" description="Helical" evidence="11">
    <location>
        <begin position="155"/>
        <end position="176"/>
    </location>
</feature>
<dbReference type="SUPFAM" id="SSF161098">
    <property type="entry name" value="MetI-like"/>
    <property type="match status" value="1"/>
</dbReference>
<dbReference type="KEGG" id="vcq:EN18_02140"/>
<dbReference type="Proteomes" id="UP000044806">
    <property type="component" value="Unassembled WGS sequence"/>
</dbReference>
<feature type="transmembrane region" description="Helical" evidence="11">
    <location>
        <begin position="83"/>
        <end position="105"/>
    </location>
</feature>
<sequence length="222" mass="24739">MKEQHLWQLLEGLGTSLQLTAASLLVGCILSLLMTVSLVMRTPVVHWFSRAVITLFTGTPLLVQIFLVYYGPGQFEWIRESVLWVWLSQPWFCAMLALALNTAAYSTQLFKGAFNAIPSGQWQACRALGMNKIATLRVLLPYALRRAVPAYSNEVILVFKGTSLASTITIMDLMGYAQRINAQTYDTLTVFGIAGAFYLAVNGILTLIFRQIEKKALAFEAY</sequence>
<dbReference type="NCBIfam" id="NF008336">
    <property type="entry name" value="PRK11122.1"/>
    <property type="match status" value="1"/>
</dbReference>
<dbReference type="InterPro" id="IPR000515">
    <property type="entry name" value="MetI-like"/>
</dbReference>
<dbReference type="CDD" id="cd06261">
    <property type="entry name" value="TM_PBP2"/>
    <property type="match status" value="1"/>
</dbReference>
<comment type="similarity">
    <text evidence="2">Belongs to the binding-protein-dependent transport system permease family. HisMQ subfamily.</text>
</comment>
<evidence type="ECO:0000313" key="22">
    <source>
        <dbReference type="Proteomes" id="UP000319979"/>
    </source>
</evidence>
<keyword evidence="6 11" id="KW-0812">Transmembrane</keyword>
<keyword evidence="4" id="KW-1003">Cell membrane</keyword>
<keyword evidence="8 11" id="KW-1133">Transmembrane helix</keyword>
<dbReference type="Proteomes" id="UP000319979">
    <property type="component" value="Unassembled WGS sequence"/>
</dbReference>
<dbReference type="Proteomes" id="UP001196338">
    <property type="component" value="Unassembled WGS sequence"/>
</dbReference>
<evidence type="ECO:0000256" key="2">
    <source>
        <dbReference type="ARBA" id="ARBA00010072"/>
    </source>
</evidence>
<dbReference type="EMBL" id="VSGZ01000035">
    <property type="protein sequence ID" value="TXY92269.1"/>
    <property type="molecule type" value="Genomic_DNA"/>
</dbReference>
<organism evidence="16 25">
    <name type="scientific">Vibrio cholerae</name>
    <dbReference type="NCBI Taxonomy" id="666"/>
    <lineage>
        <taxon>Bacteria</taxon>
        <taxon>Pseudomonadati</taxon>
        <taxon>Pseudomonadota</taxon>
        <taxon>Gammaproteobacteria</taxon>
        <taxon>Vibrionales</taxon>
        <taxon>Vibrionaceae</taxon>
        <taxon>Vibrio</taxon>
    </lineage>
</organism>
<reference evidence="16 25" key="2">
    <citation type="submission" date="2018-09" db="EMBL/GenBank/DDBJ databases">
        <title>Genomic epidemiology reveals two lineages of Vibrio cholerae that can cause global cholera epidemics despite absence of cholera toxin gene.</title>
        <authorList>
            <person name="Wang H."/>
            <person name="Zen W."/>
            <person name="Yu H."/>
            <person name="Zhang W."/>
            <person name="Pan J."/>
            <person name="Yang C."/>
            <person name="Cui Y."/>
        </authorList>
    </citation>
    <scope>NUCLEOTIDE SEQUENCE [LARGE SCALE GENOMIC DNA]</scope>
    <source>
        <strain evidence="16 25">00-1_S85</strain>
    </source>
</reference>
<dbReference type="Proteomes" id="UP000041770">
    <property type="component" value="Unassembled WGS sequence"/>
</dbReference>
<dbReference type="PROSITE" id="PS50928">
    <property type="entry name" value="ABC_TM1"/>
    <property type="match status" value="1"/>
</dbReference>
<dbReference type="Gene3D" id="1.10.3720.10">
    <property type="entry name" value="MetI-like"/>
    <property type="match status" value="1"/>
</dbReference>
<dbReference type="EMBL" id="CWOW01000009">
    <property type="protein sequence ID" value="CSA63978.1"/>
    <property type="molecule type" value="Genomic_DNA"/>
</dbReference>
<dbReference type="PROSITE" id="PS51257">
    <property type="entry name" value="PROKAR_LIPOPROTEIN"/>
    <property type="match status" value="1"/>
</dbReference>
<reference evidence="15" key="5">
    <citation type="submission" date="2021-05" db="EMBL/GenBank/DDBJ databases">
        <authorList>
            <person name="Stine C."/>
        </authorList>
    </citation>
    <scope>NUCLEOTIDE SEQUENCE</scope>
    <source>
        <strain evidence="15">TDS0091212</strain>
    </source>
</reference>
<evidence type="ECO:0000313" key="16">
    <source>
        <dbReference type="EMBL" id="MVD23917.1"/>
    </source>
</evidence>
<protein>
    <recommendedName>
        <fullName evidence="10">Arginine ABC transporter permease protein ArtM</fullName>
    </recommendedName>
</protein>
<reference evidence="23 24" key="3">
    <citation type="submission" date="2019-06" db="EMBL/GenBank/DDBJ databases">
        <title>Vibrio cholerae phylogeny based on whole-genome sequencing reveals genetic diversity and population strucutre.</title>
        <authorList>
            <person name="Zhiqiu Y."/>
            <person name="Bin L."/>
            <person name="Lingyan J."/>
        </authorList>
    </citation>
    <scope>NUCLEOTIDE SEQUENCE [LARGE SCALE GENOMIC DNA]</scope>
    <source>
        <strain evidence="19 23">N2768</strain>
        <strain evidence="18 24">N2814</strain>
    </source>
</reference>
<gene>
    <name evidence="16" type="primary">artM</name>
    <name evidence="13" type="synonym">artM_1</name>
    <name evidence="14" type="synonym">artM_2</name>
    <name evidence="16" type="ORF">D6U24_11165</name>
    <name evidence="13" type="ORF">ERS013165_02087</name>
    <name evidence="14" type="ORF">ERS013200_04065</name>
    <name evidence="17" type="ORF">FLM02_13745</name>
    <name evidence="19" type="ORF">FXE67_09805</name>
    <name evidence="18" type="ORF">FXF03_18880</name>
    <name evidence="15" type="ORF">KIN13_13995</name>
</gene>
<evidence type="ECO:0000313" key="24">
    <source>
        <dbReference type="Proteomes" id="UP000323819"/>
    </source>
</evidence>
<dbReference type="GO" id="GO:0006865">
    <property type="term" value="P:amino acid transport"/>
    <property type="evidence" value="ECO:0007669"/>
    <property type="project" value="UniProtKB-KW"/>
</dbReference>
<evidence type="ECO:0000313" key="21">
    <source>
        <dbReference type="Proteomes" id="UP000044806"/>
    </source>
</evidence>
<dbReference type="Proteomes" id="UP000323583">
    <property type="component" value="Unassembled WGS sequence"/>
</dbReference>
<evidence type="ECO:0000313" key="17">
    <source>
        <dbReference type="EMBL" id="TQP12003.1"/>
    </source>
</evidence>
<evidence type="ECO:0000259" key="12">
    <source>
        <dbReference type="PROSITE" id="PS50928"/>
    </source>
</evidence>
<reference evidence="20 21" key="1">
    <citation type="submission" date="2015-07" db="EMBL/GenBank/DDBJ databases">
        <authorList>
            <consortium name="Pathogen Informatics"/>
        </authorList>
    </citation>
    <scope>NUCLEOTIDE SEQUENCE [LARGE SCALE GENOMIC DNA]</scope>
    <source>
        <strain evidence="14 20">A316</strain>
        <strain evidence="13 21">A51</strain>
    </source>
</reference>
<dbReference type="PANTHER" id="PTHR30614">
    <property type="entry name" value="MEMBRANE COMPONENT OF AMINO ACID ABC TRANSPORTER"/>
    <property type="match status" value="1"/>
</dbReference>
<dbReference type="GO" id="GO:0043190">
    <property type="term" value="C:ATP-binding cassette (ABC) transporter complex"/>
    <property type="evidence" value="ECO:0007669"/>
    <property type="project" value="InterPro"/>
</dbReference>